<organism evidence="2 3">
    <name type="scientific">Dysgonomonas hofstadii</name>
    <dbReference type="NCBI Taxonomy" id="637886"/>
    <lineage>
        <taxon>Bacteria</taxon>
        <taxon>Pseudomonadati</taxon>
        <taxon>Bacteroidota</taxon>
        <taxon>Bacteroidia</taxon>
        <taxon>Bacteroidales</taxon>
        <taxon>Dysgonomonadaceae</taxon>
        <taxon>Dysgonomonas</taxon>
    </lineage>
</organism>
<evidence type="ECO:0000313" key="2">
    <source>
        <dbReference type="EMBL" id="MBB4037799.1"/>
    </source>
</evidence>
<name>A0A840CSY3_9BACT</name>
<dbReference type="EMBL" id="JACIEP010000017">
    <property type="protein sequence ID" value="MBB4037799.1"/>
    <property type="molecule type" value="Genomic_DNA"/>
</dbReference>
<dbReference type="AlphaFoldDB" id="A0A840CSY3"/>
<keyword evidence="1" id="KW-0812">Transmembrane</keyword>
<reference evidence="2 3" key="1">
    <citation type="submission" date="2020-08" db="EMBL/GenBank/DDBJ databases">
        <title>Genomic Encyclopedia of Type Strains, Phase IV (KMG-IV): sequencing the most valuable type-strain genomes for metagenomic binning, comparative biology and taxonomic classification.</title>
        <authorList>
            <person name="Goeker M."/>
        </authorList>
    </citation>
    <scope>NUCLEOTIDE SEQUENCE [LARGE SCALE GENOMIC DNA]</scope>
    <source>
        <strain evidence="2 3">DSM 104969</strain>
    </source>
</reference>
<evidence type="ECO:0000256" key="1">
    <source>
        <dbReference type="SAM" id="Phobius"/>
    </source>
</evidence>
<dbReference type="RefSeq" id="WP_183308641.1">
    <property type="nucleotide sequence ID" value="NZ_JACIEP010000017.1"/>
</dbReference>
<protein>
    <submittedName>
        <fullName evidence="2">Uncharacterized protein</fullName>
    </submittedName>
</protein>
<dbReference type="Proteomes" id="UP000555103">
    <property type="component" value="Unassembled WGS sequence"/>
</dbReference>
<keyword evidence="1" id="KW-0472">Membrane</keyword>
<gene>
    <name evidence="2" type="ORF">GGR21_003720</name>
</gene>
<sequence length="71" mass="8279">MGEGKKNNGLTPKMIYSVFMAIFYLFLAILLIFTSVFDNFIQVSVIRIILGVLFGVYALFRAYRVWREFSE</sequence>
<accession>A0A840CSY3</accession>
<keyword evidence="3" id="KW-1185">Reference proteome</keyword>
<keyword evidence="1" id="KW-1133">Transmembrane helix</keyword>
<proteinExistence type="predicted"/>
<comment type="caution">
    <text evidence="2">The sequence shown here is derived from an EMBL/GenBank/DDBJ whole genome shotgun (WGS) entry which is preliminary data.</text>
</comment>
<feature type="transmembrane region" description="Helical" evidence="1">
    <location>
        <begin position="14"/>
        <end position="34"/>
    </location>
</feature>
<feature type="transmembrane region" description="Helical" evidence="1">
    <location>
        <begin position="40"/>
        <end position="60"/>
    </location>
</feature>
<evidence type="ECO:0000313" key="3">
    <source>
        <dbReference type="Proteomes" id="UP000555103"/>
    </source>
</evidence>